<protein>
    <submittedName>
        <fullName evidence="10">TonB-linked SusC/RagA family outer membrane protein</fullName>
    </submittedName>
</protein>
<comment type="similarity">
    <text evidence="7">Belongs to the TonB-dependent receptor family.</text>
</comment>
<evidence type="ECO:0000259" key="9">
    <source>
        <dbReference type="Pfam" id="PF07715"/>
    </source>
</evidence>
<dbReference type="SUPFAM" id="SSF49464">
    <property type="entry name" value="Carboxypeptidase regulatory domain-like"/>
    <property type="match status" value="1"/>
</dbReference>
<dbReference type="Gene3D" id="2.170.130.10">
    <property type="entry name" value="TonB-dependent receptor, plug domain"/>
    <property type="match status" value="1"/>
</dbReference>
<dbReference type="AlphaFoldDB" id="A0A4Q7MUK5"/>
<dbReference type="Gene3D" id="2.60.40.1120">
    <property type="entry name" value="Carboxypeptidase-like, regulatory domain"/>
    <property type="match status" value="1"/>
</dbReference>
<keyword evidence="5 7" id="KW-0472">Membrane</keyword>
<dbReference type="EMBL" id="SGXA01000002">
    <property type="protein sequence ID" value="RZS70740.1"/>
    <property type="molecule type" value="Genomic_DNA"/>
</dbReference>
<evidence type="ECO:0000256" key="2">
    <source>
        <dbReference type="ARBA" id="ARBA00022448"/>
    </source>
</evidence>
<gene>
    <name evidence="10" type="ORF">EV199_2633</name>
</gene>
<evidence type="ECO:0000256" key="3">
    <source>
        <dbReference type="ARBA" id="ARBA00022452"/>
    </source>
</evidence>
<comment type="subcellular location">
    <subcellularLocation>
        <location evidence="1 7">Cell outer membrane</location>
        <topology evidence="1 7">Multi-pass membrane protein</topology>
    </subcellularLocation>
</comment>
<dbReference type="PROSITE" id="PS52016">
    <property type="entry name" value="TONB_DEPENDENT_REC_3"/>
    <property type="match status" value="1"/>
</dbReference>
<accession>A0A4Q7MUK5</accession>
<name>A0A4Q7MUK5_9BACT</name>
<dbReference type="InterPro" id="IPR037066">
    <property type="entry name" value="Plug_dom_sf"/>
</dbReference>
<evidence type="ECO:0000256" key="7">
    <source>
        <dbReference type="PROSITE-ProRule" id="PRU01360"/>
    </source>
</evidence>
<evidence type="ECO:0000256" key="4">
    <source>
        <dbReference type="ARBA" id="ARBA00022692"/>
    </source>
</evidence>
<feature type="signal peptide" evidence="8">
    <location>
        <begin position="1"/>
        <end position="17"/>
    </location>
</feature>
<keyword evidence="11" id="KW-1185">Reference proteome</keyword>
<dbReference type="GO" id="GO:0009279">
    <property type="term" value="C:cell outer membrane"/>
    <property type="evidence" value="ECO:0007669"/>
    <property type="project" value="UniProtKB-SubCell"/>
</dbReference>
<keyword evidence="8" id="KW-0732">Signal</keyword>
<dbReference type="InterPro" id="IPR023997">
    <property type="entry name" value="TonB-dep_OMP_SusC/RagA_CS"/>
</dbReference>
<dbReference type="Proteomes" id="UP000293874">
    <property type="component" value="Unassembled WGS sequence"/>
</dbReference>
<keyword evidence="2 7" id="KW-0813">Transport</keyword>
<dbReference type="NCBIfam" id="TIGR04057">
    <property type="entry name" value="SusC_RagA_signa"/>
    <property type="match status" value="1"/>
</dbReference>
<evidence type="ECO:0000256" key="5">
    <source>
        <dbReference type="ARBA" id="ARBA00023136"/>
    </source>
</evidence>
<evidence type="ECO:0000313" key="10">
    <source>
        <dbReference type="EMBL" id="RZS70740.1"/>
    </source>
</evidence>
<dbReference type="OrthoDB" id="9768177at2"/>
<dbReference type="Pfam" id="PF13715">
    <property type="entry name" value="CarbopepD_reg_2"/>
    <property type="match status" value="1"/>
</dbReference>
<reference evidence="10 11" key="1">
    <citation type="submission" date="2019-02" db="EMBL/GenBank/DDBJ databases">
        <title>Genomic Encyclopedia of Type Strains, Phase IV (KMG-IV): sequencing the most valuable type-strain genomes for metagenomic binning, comparative biology and taxonomic classification.</title>
        <authorList>
            <person name="Goeker M."/>
        </authorList>
    </citation>
    <scope>NUCLEOTIDE SEQUENCE [LARGE SCALE GENOMIC DNA]</scope>
    <source>
        <strain evidence="10 11">DSM 18116</strain>
    </source>
</reference>
<dbReference type="InterPro" id="IPR023996">
    <property type="entry name" value="TonB-dep_OMP_SusC/RagA"/>
</dbReference>
<evidence type="ECO:0000313" key="11">
    <source>
        <dbReference type="Proteomes" id="UP000293874"/>
    </source>
</evidence>
<dbReference type="InterPro" id="IPR012910">
    <property type="entry name" value="Plug_dom"/>
</dbReference>
<dbReference type="InterPro" id="IPR008969">
    <property type="entry name" value="CarboxyPept-like_regulatory"/>
</dbReference>
<sequence>MRLTTLLLTAAILQANASGLAQTVTVSGKNIPLKKLFSTIKQQTGYVIFSNAIAFKDAHGFTLSVRDMPLRTLLDSISNDLNLTYVIKEKTIVLSRKTTSPVTVDPVIASAFAPPAKVSGVVRTSEGEPLGGASISLKGQTVGKVTSAKGEFSLSSLPENAVLIVSMLGYEPLEISIRKLNDGYTAVITSAGPNKGSIKVSSGNNVTIDITLMSRETKMNDVVVTGYMTIDKNKYVGAVTTVDPDKIKVAGETSIDQMLQGHVPGMLVTMSSGQVGSTPKIRVRGTSTILGNQEPLWVVDGVIQRDPLPMPNGSGSLAGDMGELRLIASNAISWLNPNDIESITVLKDASATAIYGSQAANGVIVLTTKKPKPGQMAVNYTGSYTVGQRPRYSMYDLMNSQELMQFSKEVYEARDSYTYEVLPIGYGGLIQKLQNKEIDQATLEREYRKMETMNTDWFDLLFRNAFSQNHSISISGGTEKLSNRTSFNVQQQKGEAIGNDLLTFSATSNTTARFNDRLTVNFLLNGTVREADGFAYGVDPFEYAYNTSRTIPMYNDDGTLAYHYKRGNSSNSFPSKFFYNYNIQNELNNTNNNNSTKSLSSTVDARLKITKDLQYQGLFSYNIAATDVKSYATELSNYITQFRGYEFGSVLSNSPQELASALPFGGLVQLQSSTNRGYTLRNSLVYNKVFNDKHAVTAQLGTEARSTITEGSMNTRYGYLRYRGEQFAPVPLVVVSNGNGTATPLHEAMRQNSSIVNTELNYLSEYFSGVYAYDQRYIFNVNARLDASNRFGQDKNKRFQPTWSIGGKWRIGNEPFLSGLHWLNSFDLSASYGYQGNTVEAVSPYLIATDGGLSSLFKQYTLSIKSLPYLELGWEKTKSWNFGLDFSFLSGRLNATFNYYKKISNVLASREVPVENGMNSATVFGSEMENKGYDLIVNVVPVRTKDFTWQFSVNTGLARNTLKENQRINTRADFLNGQAIVNGQSYSTFYSYSYKGLNHSTGRPEFNNMDIKLTANDLDYLVKSGKLEPDFSGGFNTSVRYKSFSFSAQFAMAFGAQKRLPVFYNNSGAPTPEQNVPRLLNDRWKQPGDEAYTNIPSVPAGNPNRININLPTIVPFGISPYEMYNNSDLRVADVDFIRCRQISLAYDLPQTLVKKIRSKRMNVGFSLANPFLVSFDDKWNGYDPETGGWPARRTASLSINMSL</sequence>
<keyword evidence="4 7" id="KW-0812">Transmembrane</keyword>
<feature type="chain" id="PRO_5020778059" evidence="8">
    <location>
        <begin position="18"/>
        <end position="1203"/>
    </location>
</feature>
<dbReference type="RefSeq" id="WP_130541229.1">
    <property type="nucleotide sequence ID" value="NZ_CP042431.1"/>
</dbReference>
<proteinExistence type="inferred from homology"/>
<feature type="domain" description="TonB-dependent receptor plug" evidence="9">
    <location>
        <begin position="233"/>
        <end position="363"/>
    </location>
</feature>
<evidence type="ECO:0000256" key="1">
    <source>
        <dbReference type="ARBA" id="ARBA00004571"/>
    </source>
</evidence>
<evidence type="ECO:0000256" key="8">
    <source>
        <dbReference type="SAM" id="SignalP"/>
    </source>
</evidence>
<dbReference type="SUPFAM" id="SSF56935">
    <property type="entry name" value="Porins"/>
    <property type="match status" value="1"/>
</dbReference>
<keyword evidence="3 7" id="KW-1134">Transmembrane beta strand</keyword>
<comment type="caution">
    <text evidence="10">The sequence shown here is derived from an EMBL/GenBank/DDBJ whole genome shotgun (WGS) entry which is preliminary data.</text>
</comment>
<dbReference type="Gene3D" id="2.40.170.20">
    <property type="entry name" value="TonB-dependent receptor, beta-barrel domain"/>
    <property type="match status" value="1"/>
</dbReference>
<keyword evidence="6 7" id="KW-0998">Cell outer membrane</keyword>
<dbReference type="Pfam" id="PF07715">
    <property type="entry name" value="Plug"/>
    <property type="match status" value="1"/>
</dbReference>
<evidence type="ECO:0000256" key="6">
    <source>
        <dbReference type="ARBA" id="ARBA00023237"/>
    </source>
</evidence>
<organism evidence="10 11">
    <name type="scientific">Pseudobacter ginsenosidimutans</name>
    <dbReference type="NCBI Taxonomy" id="661488"/>
    <lineage>
        <taxon>Bacteria</taxon>
        <taxon>Pseudomonadati</taxon>
        <taxon>Bacteroidota</taxon>
        <taxon>Chitinophagia</taxon>
        <taxon>Chitinophagales</taxon>
        <taxon>Chitinophagaceae</taxon>
        <taxon>Pseudobacter</taxon>
    </lineage>
</organism>
<dbReference type="InterPro" id="IPR036942">
    <property type="entry name" value="Beta-barrel_TonB_sf"/>
</dbReference>
<dbReference type="InterPro" id="IPR039426">
    <property type="entry name" value="TonB-dep_rcpt-like"/>
</dbReference>
<dbReference type="NCBIfam" id="TIGR04056">
    <property type="entry name" value="OMP_RagA_SusC"/>
    <property type="match status" value="1"/>
</dbReference>